<dbReference type="EMBL" id="JBJUIK010000010">
    <property type="protein sequence ID" value="KAL3516284.1"/>
    <property type="molecule type" value="Genomic_DNA"/>
</dbReference>
<dbReference type="Proteomes" id="UP001630127">
    <property type="component" value="Unassembled WGS sequence"/>
</dbReference>
<protein>
    <submittedName>
        <fullName evidence="1">Uncharacterized protein</fullName>
    </submittedName>
</protein>
<dbReference type="AlphaFoldDB" id="A0ABD2Z9Y4"/>
<comment type="caution">
    <text evidence="1">The sequence shown here is derived from an EMBL/GenBank/DDBJ whole genome shotgun (WGS) entry which is preliminary data.</text>
</comment>
<evidence type="ECO:0000313" key="2">
    <source>
        <dbReference type="Proteomes" id="UP001630127"/>
    </source>
</evidence>
<organism evidence="1 2">
    <name type="scientific">Cinchona calisaya</name>
    <dbReference type="NCBI Taxonomy" id="153742"/>
    <lineage>
        <taxon>Eukaryota</taxon>
        <taxon>Viridiplantae</taxon>
        <taxon>Streptophyta</taxon>
        <taxon>Embryophyta</taxon>
        <taxon>Tracheophyta</taxon>
        <taxon>Spermatophyta</taxon>
        <taxon>Magnoliopsida</taxon>
        <taxon>eudicotyledons</taxon>
        <taxon>Gunneridae</taxon>
        <taxon>Pentapetalae</taxon>
        <taxon>asterids</taxon>
        <taxon>lamiids</taxon>
        <taxon>Gentianales</taxon>
        <taxon>Rubiaceae</taxon>
        <taxon>Cinchonoideae</taxon>
        <taxon>Cinchoneae</taxon>
        <taxon>Cinchona</taxon>
    </lineage>
</organism>
<sequence length="98" mass="11285">MRDGHVSDKEALILLNSIGWEPVYPDVKLNKLYSNENGWNFSALKHSLPVELECLIKAEKIYLSSEKDSFGWKSSWSGLFSMALAYENVWQLHPRLTL</sequence>
<keyword evidence="2" id="KW-1185">Reference proteome</keyword>
<evidence type="ECO:0000313" key="1">
    <source>
        <dbReference type="EMBL" id="KAL3516284.1"/>
    </source>
</evidence>
<gene>
    <name evidence="1" type="ORF">ACH5RR_023186</name>
</gene>
<name>A0ABD2Z9Y4_9GENT</name>
<proteinExistence type="predicted"/>
<accession>A0ABD2Z9Y4</accession>
<reference evidence="1 2" key="1">
    <citation type="submission" date="2024-11" db="EMBL/GenBank/DDBJ databases">
        <title>A near-complete genome assembly of Cinchona calisaya.</title>
        <authorList>
            <person name="Lian D.C."/>
            <person name="Zhao X.W."/>
            <person name="Wei L."/>
        </authorList>
    </citation>
    <scope>NUCLEOTIDE SEQUENCE [LARGE SCALE GENOMIC DNA]</scope>
    <source>
        <tissue evidence="1">Nenye</tissue>
    </source>
</reference>